<feature type="transmembrane region" description="Helical" evidence="1">
    <location>
        <begin position="306"/>
        <end position="324"/>
    </location>
</feature>
<dbReference type="AlphaFoldDB" id="A0A6N7F2B7"/>
<reference evidence="2 3" key="1">
    <citation type="submission" date="2019-10" db="EMBL/GenBank/DDBJ databases">
        <title>Cardiobacteriales fam. a chemoheterotrophic member of the order Cardiobacteriales, and proposal of Cardiobacteriales fam. nov.</title>
        <authorList>
            <person name="Wang C."/>
        </authorList>
    </citation>
    <scope>NUCLEOTIDE SEQUENCE [LARGE SCALE GENOMIC DNA]</scope>
    <source>
        <strain evidence="2 3">ML27</strain>
    </source>
</reference>
<name>A0A6N7F2B7_9GAMM</name>
<dbReference type="EMBL" id="WHNW01000014">
    <property type="protein sequence ID" value="MPV86938.1"/>
    <property type="molecule type" value="Genomic_DNA"/>
</dbReference>
<sequence>MREQHFIIQYESEWQHMADYLDYQRLPSRQQKKTPKPVIDSIDFPAKYRRLCNQLALAKTRNFSQHIIERLNHLVADGHHVLHKKRRVDWAQVYRFVLTDFPCAVRREKRVMLAALAAFAGPAIVLFMLIKFFPELALDVLGEYTLLSMEDMYNPDNRDDRLGESRGADSDVMMFGVYVYNNIGIALRSFASGIVFGVLPIFVAVFNGIYLGAIFAHLSNQGYAYQTLYPFVITHGAFELTAIVIACGAGIRLGLSWLLPGRFRRAESLVMTARSLVPIIIGFSVMLLLAALIEAFWSAIVMPIGIKYFVGGLCWLLVLYYFFWQGRSREF</sequence>
<dbReference type="Proteomes" id="UP000471298">
    <property type="component" value="Unassembled WGS sequence"/>
</dbReference>
<evidence type="ECO:0000313" key="3">
    <source>
        <dbReference type="Proteomes" id="UP000471298"/>
    </source>
</evidence>
<feature type="transmembrane region" description="Helical" evidence="1">
    <location>
        <begin position="228"/>
        <end position="255"/>
    </location>
</feature>
<dbReference type="InParanoid" id="A0A6N7F2B7"/>
<keyword evidence="1" id="KW-1133">Transmembrane helix</keyword>
<feature type="transmembrane region" description="Helical" evidence="1">
    <location>
        <begin position="276"/>
        <end position="300"/>
    </location>
</feature>
<feature type="transmembrane region" description="Helical" evidence="1">
    <location>
        <begin position="172"/>
        <end position="191"/>
    </location>
</feature>
<keyword evidence="3" id="KW-1185">Reference proteome</keyword>
<comment type="caution">
    <text evidence="2">The sequence shown here is derived from an EMBL/GenBank/DDBJ whole genome shotgun (WGS) entry which is preliminary data.</text>
</comment>
<protein>
    <submittedName>
        <fullName evidence="2">Stage II sporulation protein M</fullName>
    </submittedName>
</protein>
<keyword evidence="1" id="KW-0812">Transmembrane</keyword>
<evidence type="ECO:0000256" key="1">
    <source>
        <dbReference type="SAM" id="Phobius"/>
    </source>
</evidence>
<dbReference type="RefSeq" id="WP_152810927.1">
    <property type="nucleotide sequence ID" value="NZ_WHNW01000014.1"/>
</dbReference>
<gene>
    <name evidence="2" type="ORF">GCU85_09390</name>
</gene>
<evidence type="ECO:0000313" key="2">
    <source>
        <dbReference type="EMBL" id="MPV86938.1"/>
    </source>
</evidence>
<dbReference type="PANTHER" id="PTHR35337:SF1">
    <property type="entry name" value="SLR1478 PROTEIN"/>
    <property type="match status" value="1"/>
</dbReference>
<dbReference type="InterPro" id="IPR002798">
    <property type="entry name" value="SpoIIM-like"/>
</dbReference>
<dbReference type="PANTHER" id="PTHR35337">
    <property type="entry name" value="SLR1478 PROTEIN"/>
    <property type="match status" value="1"/>
</dbReference>
<feature type="transmembrane region" description="Helical" evidence="1">
    <location>
        <begin position="198"/>
        <end position="216"/>
    </location>
</feature>
<organism evidence="2 3">
    <name type="scientific">Ostreibacterium oceani</name>
    <dbReference type="NCBI Taxonomy" id="2654998"/>
    <lineage>
        <taxon>Bacteria</taxon>
        <taxon>Pseudomonadati</taxon>
        <taxon>Pseudomonadota</taxon>
        <taxon>Gammaproteobacteria</taxon>
        <taxon>Cardiobacteriales</taxon>
        <taxon>Ostreibacteriaceae</taxon>
        <taxon>Ostreibacterium</taxon>
    </lineage>
</organism>
<keyword evidence="1" id="KW-0472">Membrane</keyword>
<feature type="transmembrane region" description="Helical" evidence="1">
    <location>
        <begin position="111"/>
        <end position="133"/>
    </location>
</feature>
<dbReference type="Pfam" id="PF01944">
    <property type="entry name" value="SpoIIM"/>
    <property type="match status" value="1"/>
</dbReference>
<accession>A0A6N7F2B7</accession>
<proteinExistence type="predicted"/>